<comment type="caution">
    <text evidence="1">The sequence shown here is derived from an EMBL/GenBank/DDBJ whole genome shotgun (WGS) entry which is preliminary data.</text>
</comment>
<protein>
    <submittedName>
        <fullName evidence="1">Uncharacterized protein</fullName>
    </submittedName>
</protein>
<dbReference type="Proteomes" id="UP001168107">
    <property type="component" value="Unassembled WGS sequence"/>
</dbReference>
<sequence>MKRAKWGLGLGLLALLAGVIGGYLWPQPAAPDLEAGYSGEPLADSPGWIEPAQLAVMPTPEIKPAPAEAAAKPGRLREDGSQQLDAPWQAAEVDADFPLADPGEGVEQPQPIALQGGELGQAQVGDSVTLPLPDGSTLEARVTRVELQRGGERNWQGEIRVDGDSYPVNFTVGKQAIFGFIGTPQGSYSVETQGGKGWVYKNPPLDLGHGGSDALIPTHQ</sequence>
<gene>
    <name evidence="1" type="ORF">OB935_13820</name>
</gene>
<name>A0ABT7Q0P8_9GAMM</name>
<keyword evidence="2" id="KW-1185">Reference proteome</keyword>
<reference evidence="1" key="1">
    <citation type="submission" date="2024-05" db="EMBL/GenBank/DDBJ databases">
        <title>WGS of Aeromonas isolates.</title>
        <authorList>
            <person name="Lee H."/>
        </authorList>
    </citation>
    <scope>NUCLEOTIDE SEQUENCE</scope>
    <source>
        <strain evidence="1">SU58-3</strain>
    </source>
</reference>
<dbReference type="EMBL" id="JAOPLL010000007">
    <property type="protein sequence ID" value="MDM5072908.1"/>
    <property type="molecule type" value="Genomic_DNA"/>
</dbReference>
<organism evidence="1 2">
    <name type="scientific">Aeromonas bestiarum</name>
    <dbReference type="NCBI Taxonomy" id="105751"/>
    <lineage>
        <taxon>Bacteria</taxon>
        <taxon>Pseudomonadati</taxon>
        <taxon>Pseudomonadota</taxon>
        <taxon>Gammaproteobacteria</taxon>
        <taxon>Aeromonadales</taxon>
        <taxon>Aeromonadaceae</taxon>
        <taxon>Aeromonas</taxon>
    </lineage>
</organism>
<accession>A0ABT7Q0P8</accession>
<proteinExistence type="predicted"/>
<evidence type="ECO:0000313" key="1">
    <source>
        <dbReference type="EMBL" id="MDM5072908.1"/>
    </source>
</evidence>
<evidence type="ECO:0000313" key="2">
    <source>
        <dbReference type="Proteomes" id="UP001168107"/>
    </source>
</evidence>
<dbReference type="RefSeq" id="WP_290019000.1">
    <property type="nucleotide sequence ID" value="NZ_JAOPLL010000007.1"/>
</dbReference>